<sequence length="132" mass="14754">MNVDTGNPASNSTRREYNAASATITHPREPPPPYSVSDTGVVNQQPIIHQTIIVQAPLKDTPMFYNCPKCDERVFTKVEYVSSKNTHMLAGFICGLTLWCMLCCLAAIPYYVSTFKKVQHYCPNCNTLLGTY</sequence>
<reference evidence="11 12" key="1">
    <citation type="journal article" date="2015" name="Genome Biol. Evol.">
        <title>The genome of winter moth (Operophtera brumata) provides a genomic perspective on sexual dimorphism and phenology.</title>
        <authorList>
            <person name="Derks M.F."/>
            <person name="Smit S."/>
            <person name="Salis L."/>
            <person name="Schijlen E."/>
            <person name="Bossers A."/>
            <person name="Mateman C."/>
            <person name="Pijl A.S."/>
            <person name="de Ridder D."/>
            <person name="Groenen M.A."/>
            <person name="Visser M.E."/>
            <person name="Megens H.J."/>
        </authorList>
    </citation>
    <scope>NUCLEOTIDE SEQUENCE [LARGE SCALE GENOMIC DNA]</scope>
    <source>
        <strain evidence="11">WM2013NL</strain>
        <tissue evidence="11">Head and thorax</tissue>
    </source>
</reference>
<proteinExistence type="inferred from homology"/>
<dbReference type="EMBL" id="JTDY01000430">
    <property type="protein sequence ID" value="KOB77216.1"/>
    <property type="molecule type" value="Genomic_DNA"/>
</dbReference>
<accession>A0A0L7LPV5</accession>
<protein>
    <submittedName>
        <fullName evidence="11">LPS-induced TNF-alpha factor</fullName>
    </submittedName>
</protein>
<dbReference type="STRING" id="104452.A0A0L7LPV5"/>
<comment type="caution">
    <text evidence="11">The sequence shown here is derived from an EMBL/GenBank/DDBJ whole genome shotgun (WGS) entry which is preliminary data.</text>
</comment>
<feature type="domain" description="LITAF" evidence="10">
    <location>
        <begin position="43"/>
        <end position="132"/>
    </location>
</feature>
<evidence type="ECO:0000256" key="8">
    <source>
        <dbReference type="SAM" id="MobiDB-lite"/>
    </source>
</evidence>
<dbReference type="Pfam" id="PF10601">
    <property type="entry name" value="zf-LITAF-like"/>
    <property type="match status" value="1"/>
</dbReference>
<comment type="similarity">
    <text evidence="4">Belongs to the CDIP1/LITAF family.</text>
</comment>
<evidence type="ECO:0000256" key="6">
    <source>
        <dbReference type="ARBA" id="ARBA00022833"/>
    </source>
</evidence>
<evidence type="ECO:0000259" key="10">
    <source>
        <dbReference type="PROSITE" id="PS51837"/>
    </source>
</evidence>
<dbReference type="GO" id="GO:0031902">
    <property type="term" value="C:late endosome membrane"/>
    <property type="evidence" value="ECO:0007669"/>
    <property type="project" value="UniProtKB-SubCell"/>
</dbReference>
<comment type="subcellular location">
    <subcellularLocation>
        <location evidence="2">Endosome membrane</location>
        <topology evidence="2">Peripheral membrane protein</topology>
    </subcellularLocation>
    <subcellularLocation>
        <location evidence="1">Late endosome membrane</location>
    </subcellularLocation>
    <subcellularLocation>
        <location evidence="3">Lysosome membrane</location>
        <topology evidence="3">Peripheral membrane protein</topology>
        <orientation evidence="3">Cytoplasmic side</orientation>
    </subcellularLocation>
</comment>
<keyword evidence="7 9" id="KW-0472">Membrane</keyword>
<name>A0A0L7LPV5_OPEBR</name>
<evidence type="ECO:0000313" key="12">
    <source>
        <dbReference type="Proteomes" id="UP000037510"/>
    </source>
</evidence>
<evidence type="ECO:0000256" key="1">
    <source>
        <dbReference type="ARBA" id="ARBA00004414"/>
    </source>
</evidence>
<keyword evidence="9" id="KW-0812">Transmembrane</keyword>
<evidence type="ECO:0000256" key="5">
    <source>
        <dbReference type="ARBA" id="ARBA00022723"/>
    </source>
</evidence>
<keyword evidence="9" id="KW-1133">Transmembrane helix</keyword>
<dbReference type="InterPro" id="IPR006629">
    <property type="entry name" value="LITAF"/>
</dbReference>
<keyword evidence="12" id="KW-1185">Reference proteome</keyword>
<evidence type="ECO:0000256" key="4">
    <source>
        <dbReference type="ARBA" id="ARBA00005975"/>
    </source>
</evidence>
<feature type="compositionally biased region" description="Polar residues" evidence="8">
    <location>
        <begin position="1"/>
        <end position="12"/>
    </location>
</feature>
<evidence type="ECO:0000256" key="3">
    <source>
        <dbReference type="ARBA" id="ARBA00004630"/>
    </source>
</evidence>
<dbReference type="PANTHER" id="PTHR23292">
    <property type="entry name" value="LIPOPOLYSACCHARIDE-INDUCED TUMOR NECROSIS FACTOR-ALPHA FACTOR"/>
    <property type="match status" value="1"/>
</dbReference>
<dbReference type="InterPro" id="IPR037519">
    <property type="entry name" value="LITAF_fam"/>
</dbReference>
<keyword evidence="5" id="KW-0479">Metal-binding</keyword>
<evidence type="ECO:0000256" key="2">
    <source>
        <dbReference type="ARBA" id="ARBA00004481"/>
    </source>
</evidence>
<keyword evidence="6" id="KW-0862">Zinc</keyword>
<dbReference type="Proteomes" id="UP000037510">
    <property type="component" value="Unassembled WGS sequence"/>
</dbReference>
<dbReference type="PANTHER" id="PTHR23292:SF6">
    <property type="entry name" value="FI16602P1-RELATED"/>
    <property type="match status" value="1"/>
</dbReference>
<dbReference type="PROSITE" id="PS51837">
    <property type="entry name" value="LITAF"/>
    <property type="match status" value="1"/>
</dbReference>
<dbReference type="GO" id="GO:0008270">
    <property type="term" value="F:zinc ion binding"/>
    <property type="evidence" value="ECO:0007669"/>
    <property type="project" value="TreeGrafter"/>
</dbReference>
<dbReference type="GO" id="GO:0005765">
    <property type="term" value="C:lysosomal membrane"/>
    <property type="evidence" value="ECO:0007669"/>
    <property type="project" value="UniProtKB-SubCell"/>
</dbReference>
<dbReference type="SMART" id="SM00714">
    <property type="entry name" value="LITAF"/>
    <property type="match status" value="1"/>
</dbReference>
<dbReference type="AlphaFoldDB" id="A0A0L7LPV5"/>
<organism evidence="11 12">
    <name type="scientific">Operophtera brumata</name>
    <name type="common">Winter moth</name>
    <name type="synonym">Phalaena brumata</name>
    <dbReference type="NCBI Taxonomy" id="104452"/>
    <lineage>
        <taxon>Eukaryota</taxon>
        <taxon>Metazoa</taxon>
        <taxon>Ecdysozoa</taxon>
        <taxon>Arthropoda</taxon>
        <taxon>Hexapoda</taxon>
        <taxon>Insecta</taxon>
        <taxon>Pterygota</taxon>
        <taxon>Neoptera</taxon>
        <taxon>Endopterygota</taxon>
        <taxon>Lepidoptera</taxon>
        <taxon>Glossata</taxon>
        <taxon>Ditrysia</taxon>
        <taxon>Geometroidea</taxon>
        <taxon>Geometridae</taxon>
        <taxon>Larentiinae</taxon>
        <taxon>Operophtera</taxon>
    </lineage>
</organism>
<evidence type="ECO:0000313" key="11">
    <source>
        <dbReference type="EMBL" id="KOB77216.1"/>
    </source>
</evidence>
<gene>
    <name evidence="11" type="ORF">OBRU01_04454</name>
</gene>
<evidence type="ECO:0000256" key="9">
    <source>
        <dbReference type="SAM" id="Phobius"/>
    </source>
</evidence>
<feature type="transmembrane region" description="Helical" evidence="9">
    <location>
        <begin position="89"/>
        <end position="112"/>
    </location>
</feature>
<feature type="region of interest" description="Disordered" evidence="8">
    <location>
        <begin position="1"/>
        <end position="37"/>
    </location>
</feature>
<evidence type="ECO:0000256" key="7">
    <source>
        <dbReference type="ARBA" id="ARBA00023136"/>
    </source>
</evidence>